<dbReference type="Pfam" id="PF04402">
    <property type="entry name" value="SIMPL"/>
    <property type="match status" value="1"/>
</dbReference>
<organism evidence="2 3">
    <name type="scientific">Bosea robiniae</name>
    <dbReference type="NCBI Taxonomy" id="1036780"/>
    <lineage>
        <taxon>Bacteria</taxon>
        <taxon>Pseudomonadati</taxon>
        <taxon>Pseudomonadota</taxon>
        <taxon>Alphaproteobacteria</taxon>
        <taxon>Hyphomicrobiales</taxon>
        <taxon>Boseaceae</taxon>
        <taxon>Bosea</taxon>
    </lineage>
</organism>
<dbReference type="Gene3D" id="3.30.110.170">
    <property type="entry name" value="Protein of unknown function (DUF541), domain 1"/>
    <property type="match status" value="1"/>
</dbReference>
<dbReference type="Gene3D" id="3.30.70.2970">
    <property type="entry name" value="Protein of unknown function (DUF541), domain 2"/>
    <property type="match status" value="1"/>
</dbReference>
<sequence length="246" mass="25548">MSNRLAFALAGTVLVGAAALLSAPAMAQQNPAGQQPSPRISVIGEGEVGVAPDMAILNLTVLREADTARAALTANNEAMKQVLAALKEAGIAERDLQTAGLNIQPRYTQPGKDRNGEPKIAGYSVSNAVTVRVRNLADAGGILDKVVGLGVNQGGGIAFVKDDIKPTLTEARKRAVADAVARAKTLAEAADVKLGKILSIEEQSIMPRPMPYGGGVRMAAKDASVPLESGESTYRTQVNVIFEIAP</sequence>
<dbReference type="PANTHER" id="PTHR34387:SF1">
    <property type="entry name" value="PERIPLASMIC IMMUNOGENIC PROTEIN"/>
    <property type="match status" value="1"/>
</dbReference>
<protein>
    <recommendedName>
        <fullName evidence="4">SIMPL domain-containing protein</fullName>
    </recommendedName>
</protein>
<dbReference type="InterPro" id="IPR052022">
    <property type="entry name" value="26kDa_periplasmic_antigen"/>
</dbReference>
<evidence type="ECO:0000256" key="1">
    <source>
        <dbReference type="SAM" id="SignalP"/>
    </source>
</evidence>
<gene>
    <name evidence="2" type="ORF">SAMN05421844_101384</name>
</gene>
<evidence type="ECO:0000313" key="3">
    <source>
        <dbReference type="Proteomes" id="UP000199468"/>
    </source>
</evidence>
<accession>A0ABY0NEJ9</accession>
<proteinExistence type="predicted"/>
<feature type="chain" id="PRO_5046760018" description="SIMPL domain-containing protein" evidence="1">
    <location>
        <begin position="28"/>
        <end position="246"/>
    </location>
</feature>
<evidence type="ECO:0008006" key="4">
    <source>
        <dbReference type="Google" id="ProtNLM"/>
    </source>
</evidence>
<dbReference type="InterPro" id="IPR007497">
    <property type="entry name" value="SIMPL/DUF541"/>
</dbReference>
<evidence type="ECO:0000313" key="2">
    <source>
        <dbReference type="EMBL" id="SDF34454.1"/>
    </source>
</evidence>
<dbReference type="PANTHER" id="PTHR34387">
    <property type="entry name" value="SLR1258 PROTEIN"/>
    <property type="match status" value="1"/>
</dbReference>
<keyword evidence="1" id="KW-0732">Signal</keyword>
<dbReference type="Proteomes" id="UP000199468">
    <property type="component" value="Unassembled WGS sequence"/>
</dbReference>
<name>A0ABY0NEJ9_9HYPH</name>
<reference evidence="2 3" key="1">
    <citation type="submission" date="2016-10" db="EMBL/GenBank/DDBJ databases">
        <authorList>
            <person name="Varghese N."/>
            <person name="Submissions S."/>
        </authorList>
    </citation>
    <scope>NUCLEOTIDE SEQUENCE [LARGE SCALE GENOMIC DNA]</scope>
    <source>
        <strain evidence="2 3">DSM 26672</strain>
    </source>
</reference>
<keyword evidence="3" id="KW-1185">Reference proteome</keyword>
<dbReference type="RefSeq" id="WP_091855590.1">
    <property type="nucleotide sequence ID" value="NZ_FNBZ01000001.1"/>
</dbReference>
<comment type="caution">
    <text evidence="2">The sequence shown here is derived from an EMBL/GenBank/DDBJ whole genome shotgun (WGS) entry which is preliminary data.</text>
</comment>
<dbReference type="EMBL" id="FNBZ01000001">
    <property type="protein sequence ID" value="SDF34454.1"/>
    <property type="molecule type" value="Genomic_DNA"/>
</dbReference>
<feature type="signal peptide" evidence="1">
    <location>
        <begin position="1"/>
        <end position="27"/>
    </location>
</feature>